<reference evidence="1 2" key="1">
    <citation type="submission" date="2011-06" db="EMBL/GenBank/DDBJ databases">
        <authorList>
            <person name="Bador J."/>
            <person name="Amoureux L."/>
            <person name="Neuwirth C."/>
        </authorList>
    </citation>
    <scope>NUCLEOTIDE SEQUENCE [LARGE SCALE GENOMIC DNA]</scope>
    <source>
        <strain evidence="1 2">AXX-A</strain>
    </source>
</reference>
<dbReference type="PATRIC" id="fig|1003200.3.peg.4558"/>
<dbReference type="AlphaFoldDB" id="F7T6L4"/>
<dbReference type="HOGENOM" id="CLU_2679178_0_0_4"/>
<proteinExistence type="predicted"/>
<evidence type="ECO:0000313" key="1">
    <source>
        <dbReference type="EMBL" id="EGP44066.1"/>
    </source>
</evidence>
<dbReference type="EMBL" id="AFRQ01000099">
    <property type="protein sequence ID" value="EGP44066.1"/>
    <property type="molecule type" value="Genomic_DNA"/>
</dbReference>
<protein>
    <submittedName>
        <fullName evidence="1">Uncharacterized protein</fullName>
    </submittedName>
</protein>
<organism evidence="1 2">
    <name type="scientific">Achromobacter insuavis AXX-A</name>
    <dbReference type="NCBI Taxonomy" id="1003200"/>
    <lineage>
        <taxon>Bacteria</taxon>
        <taxon>Pseudomonadati</taxon>
        <taxon>Pseudomonadota</taxon>
        <taxon>Betaproteobacteria</taxon>
        <taxon>Burkholderiales</taxon>
        <taxon>Alcaligenaceae</taxon>
        <taxon>Achromobacter</taxon>
    </lineage>
</organism>
<name>F7T6L4_9BURK</name>
<evidence type="ECO:0000313" key="2">
    <source>
        <dbReference type="Proteomes" id="UP000004853"/>
    </source>
</evidence>
<comment type="caution">
    <text evidence="1">The sequence shown here is derived from an EMBL/GenBank/DDBJ whole genome shotgun (WGS) entry which is preliminary data.</text>
</comment>
<gene>
    <name evidence="1" type="ORF">AXXA_23020</name>
</gene>
<dbReference type="Proteomes" id="UP000004853">
    <property type="component" value="Unassembled WGS sequence"/>
</dbReference>
<sequence length="74" mass="7510">MLFLDGRPGPAVMAVETESPPEHKEGWQAWMVALVATARQEAATARRKVASLAVAVAVAASSARAAAAVAAPVA</sequence>
<accession>F7T6L4</accession>